<name>A0A7Z2T0T2_9VIBR</name>
<keyword evidence="2" id="KW-0274">FAD</keyword>
<dbReference type="GO" id="GO:0008218">
    <property type="term" value="P:bioluminescence"/>
    <property type="evidence" value="ECO:0007669"/>
    <property type="project" value="UniProtKB-KW"/>
</dbReference>
<dbReference type="Gene3D" id="2.40.30.10">
    <property type="entry name" value="Translation factors"/>
    <property type="match status" value="1"/>
</dbReference>
<evidence type="ECO:0000256" key="5">
    <source>
        <dbReference type="ARBA" id="ARBA00038177"/>
    </source>
</evidence>
<dbReference type="InterPro" id="IPR001433">
    <property type="entry name" value="OxRdtase_FAD/NAD-bd"/>
</dbReference>
<dbReference type="InterPro" id="IPR050415">
    <property type="entry name" value="MRET"/>
</dbReference>
<dbReference type="NCBIfam" id="NF005963">
    <property type="entry name" value="PRK08051.1"/>
    <property type="match status" value="1"/>
</dbReference>
<dbReference type="Pfam" id="PF00175">
    <property type="entry name" value="NAD_binding_1"/>
    <property type="match status" value="1"/>
</dbReference>
<proteinExistence type="inferred from homology"/>
<dbReference type="EC" id="1.16.1.3" evidence="7"/>
<dbReference type="CDD" id="cd06189">
    <property type="entry name" value="flavin_oxioreductase"/>
    <property type="match status" value="1"/>
</dbReference>
<sequence length="237" mass="26616">MTIKCKVKSIEPLACNTYQILLHPDTPVLFKAGQYLTVVMGEKDKRPFSIASSPCRHEGELELHIGAAEHNAYAIEVVEAMQQALELGSDIEIEAPFGDAWVREQNKRPLLLIAGGTGFSYVRSILDHCVAQSIESPIYLYWGAKDARQLYAHDEIEQIAKAHQNVHFTPVVEQSEEQWQGKKGNVLQAVAEDFTSLEEFDIYIAGRFEMAGAAREQFTQHKSALTEHMFSDAFSFI</sequence>
<dbReference type="EC" id="1.5.1.41" evidence="7"/>
<dbReference type="GO" id="GO:0052875">
    <property type="term" value="F:riboflavin reductase [NAD(P)H] activity"/>
    <property type="evidence" value="ECO:0007669"/>
    <property type="project" value="UniProtKB-EC"/>
</dbReference>
<dbReference type="EMBL" id="CP047475">
    <property type="protein sequence ID" value="QIA62155.1"/>
    <property type="molecule type" value="Genomic_DNA"/>
</dbReference>
<dbReference type="AlphaFoldDB" id="A0A7Z2T0T2"/>
<dbReference type="PROSITE" id="PS51384">
    <property type="entry name" value="FAD_FR"/>
    <property type="match status" value="1"/>
</dbReference>
<dbReference type="Gene3D" id="3.40.50.80">
    <property type="entry name" value="Nucleotide-binding domain of ferredoxin-NADP reductase (FNR) module"/>
    <property type="match status" value="1"/>
</dbReference>
<keyword evidence="1" id="KW-0285">Flavoprotein</keyword>
<evidence type="ECO:0000256" key="2">
    <source>
        <dbReference type="ARBA" id="ARBA00022827"/>
    </source>
</evidence>
<dbReference type="PANTHER" id="PTHR47354:SF7">
    <property type="entry name" value="NAD(P)H-FLAVIN REDUCTASE"/>
    <property type="match status" value="1"/>
</dbReference>
<dbReference type="InterPro" id="IPR017938">
    <property type="entry name" value="Riboflavin_synthase-like_b-brl"/>
</dbReference>
<evidence type="ECO:0000259" key="6">
    <source>
        <dbReference type="PROSITE" id="PS51384"/>
    </source>
</evidence>
<evidence type="ECO:0000313" key="7">
    <source>
        <dbReference type="EMBL" id="QIA62155.1"/>
    </source>
</evidence>
<gene>
    <name evidence="7" type="ORF">GT360_00670</name>
</gene>
<dbReference type="RefSeq" id="WP_164647065.1">
    <property type="nucleotide sequence ID" value="NZ_CP047475.1"/>
</dbReference>
<evidence type="ECO:0000256" key="3">
    <source>
        <dbReference type="ARBA" id="ARBA00023002"/>
    </source>
</evidence>
<dbReference type="SUPFAM" id="SSF63380">
    <property type="entry name" value="Riboflavin synthase domain-like"/>
    <property type="match status" value="1"/>
</dbReference>
<dbReference type="Proteomes" id="UP000464262">
    <property type="component" value="Chromosome 1"/>
</dbReference>
<feature type="domain" description="FAD-binding FR-type" evidence="6">
    <location>
        <begin position="1"/>
        <end position="103"/>
    </location>
</feature>
<dbReference type="InterPro" id="IPR039261">
    <property type="entry name" value="FNR_nucleotide-bd"/>
</dbReference>
<evidence type="ECO:0000256" key="1">
    <source>
        <dbReference type="ARBA" id="ARBA00022630"/>
    </source>
</evidence>
<comment type="similarity">
    <text evidence="5">Belongs to the Fre/LuxG FAD/NAD(P) flavoprotein oxidoreductase family.</text>
</comment>
<accession>A0A7Z2T0T2</accession>
<dbReference type="PANTHER" id="PTHR47354">
    <property type="entry name" value="NADH OXIDOREDUCTASE HCR"/>
    <property type="match status" value="1"/>
</dbReference>
<dbReference type="KEGG" id="vas:GT360_00670"/>
<protein>
    <submittedName>
        <fullName evidence="7">NAD(P)H-flavin reductase</fullName>
        <ecNumber evidence="7">1.16.1.3</ecNumber>
        <ecNumber evidence="7">1.5.1.41</ecNumber>
    </submittedName>
</protein>
<dbReference type="InterPro" id="IPR017927">
    <property type="entry name" value="FAD-bd_FR_type"/>
</dbReference>
<dbReference type="PRINTS" id="PR00410">
    <property type="entry name" value="PHEHYDRXLASE"/>
</dbReference>
<dbReference type="SUPFAM" id="SSF52343">
    <property type="entry name" value="Ferredoxin reductase-like, C-terminal NADP-linked domain"/>
    <property type="match status" value="1"/>
</dbReference>
<organism evidence="7 8">
    <name type="scientific">Vibrio astriarenae</name>
    <dbReference type="NCBI Taxonomy" id="1481923"/>
    <lineage>
        <taxon>Bacteria</taxon>
        <taxon>Pseudomonadati</taxon>
        <taxon>Pseudomonadota</taxon>
        <taxon>Gammaproteobacteria</taxon>
        <taxon>Vibrionales</taxon>
        <taxon>Vibrionaceae</taxon>
        <taxon>Vibrio</taxon>
    </lineage>
</organism>
<reference evidence="7 8" key="1">
    <citation type="submission" date="2020-01" db="EMBL/GenBank/DDBJ databases">
        <title>Whole genome and functional gene identification of agarase of Vibrio HN897.</title>
        <authorList>
            <person name="Liu Y."/>
            <person name="Zhao Z."/>
        </authorList>
    </citation>
    <scope>NUCLEOTIDE SEQUENCE [LARGE SCALE GENOMIC DNA]</scope>
    <source>
        <strain evidence="7 8">HN897</strain>
    </source>
</reference>
<keyword evidence="4" id="KW-0455">Luminescence</keyword>
<evidence type="ECO:0000313" key="8">
    <source>
        <dbReference type="Proteomes" id="UP000464262"/>
    </source>
</evidence>
<keyword evidence="3 7" id="KW-0560">Oxidoreductase</keyword>
<evidence type="ECO:0000256" key="4">
    <source>
        <dbReference type="ARBA" id="ARBA00023223"/>
    </source>
</evidence>
<keyword evidence="8" id="KW-1185">Reference proteome</keyword>